<reference evidence="3" key="1">
    <citation type="journal article" date="2019" name="Gigascience">
        <title>De novo genome assembly of the endangered Acer yangbiense, a plant species with extremely small populations endemic to Yunnan Province, China.</title>
        <authorList>
            <person name="Yang J."/>
            <person name="Wariss H.M."/>
            <person name="Tao L."/>
            <person name="Zhang R."/>
            <person name="Yun Q."/>
            <person name="Hollingsworth P."/>
            <person name="Dao Z."/>
            <person name="Luo G."/>
            <person name="Guo H."/>
            <person name="Ma Y."/>
            <person name="Sun W."/>
        </authorList>
    </citation>
    <scope>NUCLEOTIDE SEQUENCE [LARGE SCALE GENOMIC DNA]</scope>
    <source>
        <strain evidence="3">cv. Malutang</strain>
    </source>
</reference>
<sequence length="134" mass="14719">MERRIRTARRQSMARPEPFLKYLKPGALARLRDSKIIARSQRVKSIPQISSHRMSPPSSPPLSSDGQPQVNVPDGFPCFSGRVCGYGPRFPQRKKLVAAKAVMFFSSAQSGPVSDLPDPVIDVFSSDSNIVAAH</sequence>
<accession>A0A5C7HFD8</accession>
<protein>
    <submittedName>
        <fullName evidence="2">Uncharacterized protein</fullName>
    </submittedName>
</protein>
<dbReference type="Proteomes" id="UP000323000">
    <property type="component" value="Chromosome 9"/>
</dbReference>
<comment type="caution">
    <text evidence="2">The sequence shown here is derived from an EMBL/GenBank/DDBJ whole genome shotgun (WGS) entry which is preliminary data.</text>
</comment>
<feature type="compositionally biased region" description="Low complexity" evidence="1">
    <location>
        <begin position="50"/>
        <end position="64"/>
    </location>
</feature>
<keyword evidence="3" id="KW-1185">Reference proteome</keyword>
<organism evidence="2 3">
    <name type="scientific">Acer yangbiense</name>
    <dbReference type="NCBI Taxonomy" id="1000413"/>
    <lineage>
        <taxon>Eukaryota</taxon>
        <taxon>Viridiplantae</taxon>
        <taxon>Streptophyta</taxon>
        <taxon>Embryophyta</taxon>
        <taxon>Tracheophyta</taxon>
        <taxon>Spermatophyta</taxon>
        <taxon>Magnoliopsida</taxon>
        <taxon>eudicotyledons</taxon>
        <taxon>Gunneridae</taxon>
        <taxon>Pentapetalae</taxon>
        <taxon>rosids</taxon>
        <taxon>malvids</taxon>
        <taxon>Sapindales</taxon>
        <taxon>Sapindaceae</taxon>
        <taxon>Hippocastanoideae</taxon>
        <taxon>Acereae</taxon>
        <taxon>Acer</taxon>
    </lineage>
</organism>
<evidence type="ECO:0000313" key="3">
    <source>
        <dbReference type="Proteomes" id="UP000323000"/>
    </source>
</evidence>
<dbReference type="PANTHER" id="PTHR35495:SF10">
    <property type="entry name" value="PEPTIDASE S26 DOMAIN-CONTAINING PROTEIN"/>
    <property type="match status" value="1"/>
</dbReference>
<name>A0A5C7HFD8_9ROSI</name>
<dbReference type="AlphaFoldDB" id="A0A5C7HFD8"/>
<dbReference type="OrthoDB" id="1924680at2759"/>
<evidence type="ECO:0000313" key="2">
    <source>
        <dbReference type="EMBL" id="TXG55365.1"/>
    </source>
</evidence>
<gene>
    <name evidence="2" type="ORF">EZV62_020621</name>
</gene>
<dbReference type="EMBL" id="VAHF01000009">
    <property type="protein sequence ID" value="TXG55365.1"/>
    <property type="molecule type" value="Genomic_DNA"/>
</dbReference>
<feature type="region of interest" description="Disordered" evidence="1">
    <location>
        <begin position="39"/>
        <end position="71"/>
    </location>
</feature>
<evidence type="ECO:0000256" key="1">
    <source>
        <dbReference type="SAM" id="MobiDB-lite"/>
    </source>
</evidence>
<proteinExistence type="predicted"/>
<dbReference type="PANTHER" id="PTHR35495">
    <property type="entry name" value="OS06G0679600 PROTEIN"/>
    <property type="match status" value="1"/>
</dbReference>